<sequence length="44" mass="5049">MCCKSPFRRFMVCVYIAVSSWDSASNSSKHSMMFCHSDVQQGRI</sequence>
<reference evidence="1 2" key="1">
    <citation type="submission" date="2010-02" db="EMBL/GenBank/DDBJ databases">
        <authorList>
            <person name="Weinstock G."/>
            <person name="Sodergren E."/>
            <person name="Clifton S."/>
            <person name="Fulton L."/>
            <person name="Fulton B."/>
            <person name="Courtney L."/>
            <person name="Fronick C."/>
            <person name="Harrison M."/>
            <person name="Strong C."/>
            <person name="Farmer C."/>
            <person name="Delahaunty K."/>
            <person name="Markovic C."/>
            <person name="Hall O."/>
            <person name="Minx P."/>
            <person name="Tomlinson C."/>
            <person name="Mitreva M."/>
            <person name="Nelson J."/>
            <person name="Hou S."/>
            <person name="Wollam A."/>
            <person name="Pepin K.H."/>
            <person name="Johnson M."/>
            <person name="Bhonagiri V."/>
            <person name="Zhang X."/>
            <person name="Suruliraj S."/>
            <person name="Warren W."/>
            <person name="Chinwalla A."/>
            <person name="Mardis E.R."/>
            <person name="Wilson R.K."/>
        </authorList>
    </citation>
    <scope>NUCLEOTIDE SEQUENCE [LARGE SCALE GENOMIC DNA]</scope>
    <source>
        <strain evidence="1 2">ATCC 29315</strain>
    </source>
</reference>
<accession>D4DSL5</accession>
<organism evidence="1 2">
    <name type="scientific">Neisseria elongata subsp. glycolytica ATCC 29315</name>
    <dbReference type="NCBI Taxonomy" id="546263"/>
    <lineage>
        <taxon>Bacteria</taxon>
        <taxon>Pseudomonadati</taxon>
        <taxon>Pseudomonadota</taxon>
        <taxon>Betaproteobacteria</taxon>
        <taxon>Neisseriales</taxon>
        <taxon>Neisseriaceae</taxon>
        <taxon>Neisseria</taxon>
    </lineage>
</organism>
<comment type="caution">
    <text evidence="1">The sequence shown here is derived from an EMBL/GenBank/DDBJ whole genome shotgun (WGS) entry which is preliminary data.</text>
</comment>
<proteinExistence type="predicted"/>
<gene>
    <name evidence="1" type="ORF">NEIELOOT_02060</name>
</gene>
<name>D4DSL5_NEIEG</name>
<evidence type="ECO:0000313" key="2">
    <source>
        <dbReference type="Proteomes" id="UP000005536"/>
    </source>
</evidence>
<dbReference type="Proteomes" id="UP000005536">
    <property type="component" value="Unassembled WGS sequence"/>
</dbReference>
<dbReference type="EMBL" id="ADBF01000226">
    <property type="protein sequence ID" value="EFE49188.1"/>
    <property type="molecule type" value="Genomic_DNA"/>
</dbReference>
<dbReference type="AlphaFoldDB" id="D4DSL5"/>
<protein>
    <submittedName>
        <fullName evidence="1">Uncharacterized protein</fullName>
    </submittedName>
</protein>
<evidence type="ECO:0000313" key="1">
    <source>
        <dbReference type="EMBL" id="EFE49188.1"/>
    </source>
</evidence>